<evidence type="ECO:0008006" key="9">
    <source>
        <dbReference type="Google" id="ProtNLM"/>
    </source>
</evidence>
<dbReference type="Pfam" id="PF23239">
    <property type="entry name" value="DUF7069"/>
    <property type="match status" value="1"/>
</dbReference>
<feature type="region of interest" description="Disordered" evidence="3">
    <location>
        <begin position="27"/>
        <end position="64"/>
    </location>
</feature>
<feature type="domain" description="Nephrocystin 3-like N-terminal" evidence="6">
    <location>
        <begin position="360"/>
        <end position="525"/>
    </location>
</feature>
<organism evidence="7 8">
    <name type="scientific">Xylaria arbuscula</name>
    <dbReference type="NCBI Taxonomy" id="114810"/>
    <lineage>
        <taxon>Eukaryota</taxon>
        <taxon>Fungi</taxon>
        <taxon>Dikarya</taxon>
        <taxon>Ascomycota</taxon>
        <taxon>Pezizomycotina</taxon>
        <taxon>Sordariomycetes</taxon>
        <taxon>Xylariomycetidae</taxon>
        <taxon>Xylariales</taxon>
        <taxon>Xylariaceae</taxon>
        <taxon>Xylaria</taxon>
    </lineage>
</organism>
<comment type="caution">
    <text evidence="7">The sequence shown here is derived from an EMBL/GenBank/DDBJ whole genome shotgun (WGS) entry which is preliminary data.</text>
</comment>
<protein>
    <recommendedName>
        <fullName evidence="9">NWD NACHT-NTPase N-terminal domain-containing protein</fullName>
    </recommendedName>
</protein>
<dbReference type="SMART" id="SM00248">
    <property type="entry name" value="ANK"/>
    <property type="match status" value="9"/>
</dbReference>
<evidence type="ECO:0000259" key="6">
    <source>
        <dbReference type="Pfam" id="PF24883"/>
    </source>
</evidence>
<dbReference type="AlphaFoldDB" id="A0A9W8TJ81"/>
<feature type="repeat" description="ANK" evidence="2">
    <location>
        <begin position="934"/>
        <end position="967"/>
    </location>
</feature>
<gene>
    <name evidence="7" type="ORF">NPX13_g7729</name>
</gene>
<feature type="repeat" description="ANK" evidence="2">
    <location>
        <begin position="1002"/>
        <end position="1035"/>
    </location>
</feature>
<name>A0A9W8TJ81_9PEZI</name>
<dbReference type="VEuPathDB" id="FungiDB:F4678DRAFT_50734"/>
<dbReference type="Pfam" id="PF13637">
    <property type="entry name" value="Ank_4"/>
    <property type="match status" value="1"/>
</dbReference>
<keyword evidence="2" id="KW-0040">ANK repeat</keyword>
<dbReference type="InterPro" id="IPR027417">
    <property type="entry name" value="P-loop_NTPase"/>
</dbReference>
<dbReference type="Pfam" id="PF24883">
    <property type="entry name" value="NPHP3_N"/>
    <property type="match status" value="1"/>
</dbReference>
<dbReference type="PANTHER" id="PTHR10039">
    <property type="entry name" value="AMELOGENIN"/>
    <property type="match status" value="1"/>
</dbReference>
<evidence type="ECO:0000259" key="4">
    <source>
        <dbReference type="Pfam" id="PF17100"/>
    </source>
</evidence>
<keyword evidence="8" id="KW-1185">Reference proteome</keyword>
<evidence type="ECO:0000259" key="5">
    <source>
        <dbReference type="Pfam" id="PF23239"/>
    </source>
</evidence>
<dbReference type="InterPro" id="IPR002110">
    <property type="entry name" value="Ankyrin_rpt"/>
</dbReference>
<dbReference type="InterPro" id="IPR036770">
    <property type="entry name" value="Ankyrin_rpt-contain_sf"/>
</dbReference>
<dbReference type="SUPFAM" id="SSF52540">
    <property type="entry name" value="P-loop containing nucleoside triphosphate hydrolases"/>
    <property type="match status" value="1"/>
</dbReference>
<feature type="domain" description="NWD NACHT-NTPase N-terminal" evidence="4">
    <location>
        <begin position="69"/>
        <end position="308"/>
    </location>
</feature>
<feature type="repeat" description="ANK" evidence="2">
    <location>
        <begin position="1104"/>
        <end position="1132"/>
    </location>
</feature>
<accession>A0A9W8TJ81</accession>
<feature type="repeat" description="ANK" evidence="2">
    <location>
        <begin position="1037"/>
        <end position="1058"/>
    </location>
</feature>
<evidence type="ECO:0000256" key="3">
    <source>
        <dbReference type="SAM" id="MobiDB-lite"/>
    </source>
</evidence>
<dbReference type="Pfam" id="PF00023">
    <property type="entry name" value="Ank"/>
    <property type="match status" value="1"/>
</dbReference>
<dbReference type="PROSITE" id="PS50297">
    <property type="entry name" value="ANK_REP_REGION"/>
    <property type="match status" value="5"/>
</dbReference>
<dbReference type="Pfam" id="PF17100">
    <property type="entry name" value="NACHT_N"/>
    <property type="match status" value="1"/>
</dbReference>
<evidence type="ECO:0000313" key="7">
    <source>
        <dbReference type="EMBL" id="KAJ3564785.1"/>
    </source>
</evidence>
<sequence length="1132" mass="128215">MKPKSVLISDFKSGVKFWKRTKKLDVSKSPTLNDPVDDAASTNNVDHEQENHEQENHEQEPLIEVEPKPLWDQAYENLREEKPHVVTAYEALLFRILPYLENTSSTTDLESLLSDPPIKTTPEERAQNCPIDRKKTMDDIINLGRKRMDEKGVVFKVGEQEFSLQDQIQTVVVGIQVGKVWIDEAVKASPLASAAWVGVCLLLSLLTNPVDVQGANEEGLAYVTQKIGFYTNMESRLLGEQNDALSPAEKQLFEEHFVALYQAIIDFQAQTVLRFFRRRFKTFLRDATKWDSWEEMLKKVKELGENLEKESLHFNSISSNASLNALGRWAKGTEEERCLQCLSREDYVWYKNRVADRVPDTCLWFLNHNSYHSWLDADSGPLLVSADPGCGKSVLSKYLINSNFGFRVPKEAAICYFFFKEGDQNTIEQAFCALIHQLLCLRPQLTDHALRKYKQNGDKLASNTTALWRILQTAAADPNAGPIILVLDALDECLQDERNMKTLAGMIRTHFEEGPGNLKILMTSRPYQNTVQHIQELEELYTSIRIHGEDESEIICKEINSVIEHRVGRMKRFNNDFRIHLKQRLLRITHQTYLWIYLVFEYLESSTVKTTSRGLDEALRNLPITVEDAYEKILNRSQEPETTRKALFILLGTYRPLTLHEMQVALDINPKITSLKILDLESDQDFYNRLRNLCGLFVTKHDDKLYFLHQTAREFLLTISTSPPGPPANLGWAHSFSLRQAHTILAESCVTYIASHDLTILMQDEDSPASDILPESEVDFIEYSSNYWPNHIRLADLPDGADIVTLAARICQPDFRSFVWSCQDRYIRYFLDDCPSIYIASAFGLASVVRLLLSNGSDVELHYNHRETTLLALAAKYGHENVMKLLLAVDGIDVNLQGIRGDTALWTAACEGQEGSVKLLLAIDGIDVNVQTKDGFTPLNQATSKGHEEIVKLLLAADGIDVNLPDYLNCTPLRYAASHGHNAIVKLLLATDEIDVNWGSLGGSTPLHRAASKGYQTIVELLLATDNADVNMQDNYNNNTPLHEAVRRRQYEIVKLLLAAEEIQVDIPDKDGQTPLHLAAERGHLAIVQLLLESKAIVDLEDKDGNTPLSLAVHRGHKAMVELLEKQIVQIY</sequence>
<dbReference type="Gene3D" id="1.25.40.20">
    <property type="entry name" value="Ankyrin repeat-containing domain"/>
    <property type="match status" value="3"/>
</dbReference>
<proteinExistence type="predicted"/>
<dbReference type="Pfam" id="PF12796">
    <property type="entry name" value="Ank_2"/>
    <property type="match status" value="2"/>
</dbReference>
<feature type="compositionally biased region" description="Basic and acidic residues" evidence="3">
    <location>
        <begin position="45"/>
        <end position="64"/>
    </location>
</feature>
<evidence type="ECO:0000256" key="1">
    <source>
        <dbReference type="ARBA" id="ARBA00022737"/>
    </source>
</evidence>
<dbReference type="Proteomes" id="UP001148614">
    <property type="component" value="Unassembled WGS sequence"/>
</dbReference>
<dbReference type="InterPro" id="IPR031359">
    <property type="entry name" value="NACHT_N"/>
</dbReference>
<dbReference type="PROSITE" id="PS50088">
    <property type="entry name" value="ANK_REPEAT"/>
    <property type="match status" value="5"/>
</dbReference>
<feature type="domain" description="DUF7069" evidence="5">
    <location>
        <begin position="555"/>
        <end position="622"/>
    </location>
</feature>
<dbReference type="SUPFAM" id="SSF48403">
    <property type="entry name" value="Ankyrin repeat"/>
    <property type="match status" value="1"/>
</dbReference>
<dbReference type="EMBL" id="JANPWZ010001574">
    <property type="protein sequence ID" value="KAJ3564785.1"/>
    <property type="molecule type" value="Genomic_DNA"/>
</dbReference>
<dbReference type="Gene3D" id="3.40.50.300">
    <property type="entry name" value="P-loop containing nucleotide triphosphate hydrolases"/>
    <property type="match status" value="1"/>
</dbReference>
<dbReference type="InterPro" id="IPR055497">
    <property type="entry name" value="DUF7069"/>
</dbReference>
<feature type="repeat" description="ANK" evidence="2">
    <location>
        <begin position="1071"/>
        <end position="1103"/>
    </location>
</feature>
<evidence type="ECO:0000256" key="2">
    <source>
        <dbReference type="PROSITE-ProRule" id="PRU00023"/>
    </source>
</evidence>
<reference evidence="7" key="1">
    <citation type="submission" date="2022-07" db="EMBL/GenBank/DDBJ databases">
        <title>Genome Sequence of Xylaria arbuscula.</title>
        <authorList>
            <person name="Buettner E."/>
        </authorList>
    </citation>
    <scope>NUCLEOTIDE SEQUENCE</scope>
    <source>
        <strain evidence="7">VT107</strain>
    </source>
</reference>
<dbReference type="InterPro" id="IPR056884">
    <property type="entry name" value="NPHP3-like_N"/>
</dbReference>
<keyword evidence="1" id="KW-0677">Repeat</keyword>
<evidence type="ECO:0000313" key="8">
    <source>
        <dbReference type="Proteomes" id="UP001148614"/>
    </source>
</evidence>